<dbReference type="Gene3D" id="3.40.50.720">
    <property type="entry name" value="NAD(P)-binding Rossmann-like Domain"/>
    <property type="match status" value="1"/>
</dbReference>
<feature type="domain" description="Ketoreductase" evidence="4">
    <location>
        <begin position="7"/>
        <end position="187"/>
    </location>
</feature>
<evidence type="ECO:0000256" key="3">
    <source>
        <dbReference type="SAM" id="MobiDB-lite"/>
    </source>
</evidence>
<evidence type="ECO:0000256" key="2">
    <source>
        <dbReference type="ARBA" id="ARBA00023002"/>
    </source>
</evidence>
<dbReference type="PANTHER" id="PTHR44196">
    <property type="entry name" value="DEHYDROGENASE/REDUCTASE SDR FAMILY MEMBER 7B"/>
    <property type="match status" value="1"/>
</dbReference>
<dbReference type="InterPro" id="IPR036291">
    <property type="entry name" value="NAD(P)-bd_dom_sf"/>
</dbReference>
<proteinExistence type="inferred from homology"/>
<name>A0A6J6D4Q1_9ZZZZ</name>
<accession>A0A6J6D4Q1</accession>
<evidence type="ECO:0000313" key="5">
    <source>
        <dbReference type="EMBL" id="CAB4558890.1"/>
    </source>
</evidence>
<keyword evidence="2" id="KW-0560">Oxidoreductase</keyword>
<reference evidence="5" key="1">
    <citation type="submission" date="2020-05" db="EMBL/GenBank/DDBJ databases">
        <authorList>
            <person name="Chiriac C."/>
            <person name="Salcher M."/>
            <person name="Ghai R."/>
            <person name="Kavagutti S V."/>
        </authorList>
    </citation>
    <scope>NUCLEOTIDE SEQUENCE</scope>
</reference>
<dbReference type="PRINTS" id="PR00080">
    <property type="entry name" value="SDRFAMILY"/>
</dbReference>
<protein>
    <submittedName>
        <fullName evidence="5">Unannotated protein</fullName>
    </submittedName>
</protein>
<dbReference type="CDD" id="cd05233">
    <property type="entry name" value="SDR_c"/>
    <property type="match status" value="1"/>
</dbReference>
<dbReference type="SUPFAM" id="SSF51735">
    <property type="entry name" value="NAD(P)-binding Rossmann-fold domains"/>
    <property type="match status" value="1"/>
</dbReference>
<dbReference type="AlphaFoldDB" id="A0A6J6D4Q1"/>
<feature type="region of interest" description="Disordered" evidence="3">
    <location>
        <begin position="190"/>
        <end position="210"/>
    </location>
</feature>
<dbReference type="PANTHER" id="PTHR44196:SF1">
    <property type="entry name" value="DEHYDROGENASE_REDUCTASE SDR FAMILY MEMBER 7B"/>
    <property type="match status" value="1"/>
</dbReference>
<comment type="similarity">
    <text evidence="1">Belongs to the short-chain dehydrogenases/reductases (SDR) family.</text>
</comment>
<dbReference type="InterPro" id="IPR002347">
    <property type="entry name" value="SDR_fam"/>
</dbReference>
<dbReference type="EMBL" id="CAEZTG010000024">
    <property type="protein sequence ID" value="CAB4558890.1"/>
    <property type="molecule type" value="Genomic_DNA"/>
</dbReference>
<dbReference type="Pfam" id="PF00106">
    <property type="entry name" value="adh_short"/>
    <property type="match status" value="1"/>
</dbReference>
<dbReference type="SMART" id="SM00822">
    <property type="entry name" value="PKS_KR"/>
    <property type="match status" value="1"/>
</dbReference>
<dbReference type="InterPro" id="IPR057326">
    <property type="entry name" value="KR_dom"/>
</dbReference>
<gene>
    <name evidence="5" type="ORF">UFOPK1603_00405</name>
</gene>
<dbReference type="GO" id="GO:0016020">
    <property type="term" value="C:membrane"/>
    <property type="evidence" value="ECO:0007669"/>
    <property type="project" value="TreeGrafter"/>
</dbReference>
<sequence length="263" mass="27907">MSDLTGKNIVITGASSGIGEALAIEAANRGARVAIVARRADRLADVLERCQQSSPESTMVVADLADLDAIDGLASQLIASLDGRVDVLINNAGVPKRKRTDQMTSEDVEGVMSINYFSPVRLTLALLPHMLDRDSGDIVNVSSMGVHMAAFGVSAYSASKAALEFFTEGLYVELGKTNVRAHLFVPGTTSSEFSTDKPGNNAPFPSDPATTATSEEVAISLLASLDTETFVTYTGEREAQTSAKRNADVNAWLANMRQVFTGM</sequence>
<organism evidence="5">
    <name type="scientific">freshwater metagenome</name>
    <dbReference type="NCBI Taxonomy" id="449393"/>
    <lineage>
        <taxon>unclassified sequences</taxon>
        <taxon>metagenomes</taxon>
        <taxon>ecological metagenomes</taxon>
    </lineage>
</organism>
<evidence type="ECO:0000259" key="4">
    <source>
        <dbReference type="SMART" id="SM00822"/>
    </source>
</evidence>
<evidence type="ECO:0000256" key="1">
    <source>
        <dbReference type="ARBA" id="ARBA00006484"/>
    </source>
</evidence>
<dbReference type="GO" id="GO:0016491">
    <property type="term" value="F:oxidoreductase activity"/>
    <property type="evidence" value="ECO:0007669"/>
    <property type="project" value="UniProtKB-KW"/>
</dbReference>
<dbReference type="PRINTS" id="PR00081">
    <property type="entry name" value="GDHRDH"/>
</dbReference>